<dbReference type="Gene3D" id="1.10.238.10">
    <property type="entry name" value="EF-hand"/>
    <property type="match status" value="1"/>
</dbReference>
<dbReference type="STRING" id="1314785.A0A165HDH1"/>
<protein>
    <recommendedName>
        <fullName evidence="1">Defective in cullin neddylation protein</fullName>
    </recommendedName>
</protein>
<dbReference type="GeneID" id="63827534"/>
<dbReference type="Proteomes" id="UP000076871">
    <property type="component" value="Unassembled WGS sequence"/>
</dbReference>
<dbReference type="GO" id="GO:0000151">
    <property type="term" value="C:ubiquitin ligase complex"/>
    <property type="evidence" value="ECO:0007669"/>
    <property type="project" value="TreeGrafter"/>
</dbReference>
<feature type="domain" description="DCUN1" evidence="2">
    <location>
        <begin position="41"/>
        <end position="267"/>
    </location>
</feature>
<name>A0A165HDH1_9APHY</name>
<dbReference type="GO" id="GO:0097602">
    <property type="term" value="F:cullin family protein binding"/>
    <property type="evidence" value="ECO:0007669"/>
    <property type="project" value="TreeGrafter"/>
</dbReference>
<dbReference type="FunCoup" id="A0A165HDH1">
    <property type="interactions" value="170"/>
</dbReference>
<organism evidence="3 4">
    <name type="scientific">Laetiporus sulphureus 93-53</name>
    <dbReference type="NCBI Taxonomy" id="1314785"/>
    <lineage>
        <taxon>Eukaryota</taxon>
        <taxon>Fungi</taxon>
        <taxon>Dikarya</taxon>
        <taxon>Basidiomycota</taxon>
        <taxon>Agaricomycotina</taxon>
        <taxon>Agaricomycetes</taxon>
        <taxon>Polyporales</taxon>
        <taxon>Laetiporus</taxon>
    </lineage>
</organism>
<dbReference type="RefSeq" id="XP_040769331.1">
    <property type="nucleotide sequence ID" value="XM_040910505.1"/>
</dbReference>
<dbReference type="OrthoDB" id="27198at2759"/>
<evidence type="ECO:0000256" key="1">
    <source>
        <dbReference type="RuleBase" id="RU410713"/>
    </source>
</evidence>
<keyword evidence="4" id="KW-1185">Reference proteome</keyword>
<proteinExistence type="predicted"/>
<dbReference type="InterPro" id="IPR005176">
    <property type="entry name" value="PONY_dom"/>
</dbReference>
<dbReference type="AlphaFoldDB" id="A0A165HDH1"/>
<dbReference type="GO" id="GO:0032182">
    <property type="term" value="F:ubiquitin-like protein binding"/>
    <property type="evidence" value="ECO:0007669"/>
    <property type="project" value="TreeGrafter"/>
</dbReference>
<dbReference type="InterPro" id="IPR042460">
    <property type="entry name" value="DCN1-like_PONY"/>
</dbReference>
<dbReference type="GO" id="GO:0045116">
    <property type="term" value="P:protein neddylation"/>
    <property type="evidence" value="ECO:0007669"/>
    <property type="project" value="TreeGrafter"/>
</dbReference>
<comment type="function">
    <text evidence="1">Neddylation of cullins play an essential role in the regulation of SCF-type complexes activity.</text>
</comment>
<evidence type="ECO:0000313" key="3">
    <source>
        <dbReference type="EMBL" id="KZT11591.1"/>
    </source>
</evidence>
<dbReference type="EMBL" id="KV427607">
    <property type="protein sequence ID" value="KZT11591.1"/>
    <property type="molecule type" value="Genomic_DNA"/>
</dbReference>
<dbReference type="PANTHER" id="PTHR12281:SF12">
    <property type="entry name" value="DEFECTIVE IN CULLIN NEDDYLATION PROTEIN"/>
    <property type="match status" value="1"/>
</dbReference>
<accession>A0A165HDH1</accession>
<sequence>MNISSLLCCVPNKKTRSTQESASPSTDVTSKIIPLSSPQYYTVASAGALFRTYADPDDPSVVGPEGFTRLCSDTGISLDGALPLVLAWQMGAAEMAKINLSEWEKGTAELRISDLKVLSIALHDLEDLLLLGKPPMKPSLATQNRKKATSSSLEPYNRARYYRYAEDPQKAFNELYSFCFALAKPPQARNIDMETASAFWSVLIVPRYPLMSELLQFINDKGTYRGVNKDLWNMALEFVRTIDPNLSNYDADGAWPTMLDDFVAWKTGKSAGEASARATVDTTD</sequence>
<dbReference type="Pfam" id="PF03556">
    <property type="entry name" value="Cullin_binding"/>
    <property type="match status" value="1"/>
</dbReference>
<dbReference type="PANTHER" id="PTHR12281">
    <property type="entry name" value="RP42 RELATED"/>
    <property type="match status" value="1"/>
</dbReference>
<gene>
    <name evidence="3" type="ORF">LAESUDRAFT_734391</name>
</gene>
<reference evidence="3 4" key="1">
    <citation type="journal article" date="2016" name="Mol. Biol. Evol.">
        <title>Comparative Genomics of Early-Diverging Mushroom-Forming Fungi Provides Insights into the Origins of Lignocellulose Decay Capabilities.</title>
        <authorList>
            <person name="Nagy L.G."/>
            <person name="Riley R."/>
            <person name="Tritt A."/>
            <person name="Adam C."/>
            <person name="Daum C."/>
            <person name="Floudas D."/>
            <person name="Sun H."/>
            <person name="Yadav J.S."/>
            <person name="Pangilinan J."/>
            <person name="Larsson K.H."/>
            <person name="Matsuura K."/>
            <person name="Barry K."/>
            <person name="Labutti K."/>
            <person name="Kuo R."/>
            <person name="Ohm R.A."/>
            <person name="Bhattacharya S.S."/>
            <person name="Shirouzu T."/>
            <person name="Yoshinaga Y."/>
            <person name="Martin F.M."/>
            <person name="Grigoriev I.V."/>
            <person name="Hibbett D.S."/>
        </authorList>
    </citation>
    <scope>NUCLEOTIDE SEQUENCE [LARGE SCALE GENOMIC DNA]</scope>
    <source>
        <strain evidence="3 4">93-53</strain>
    </source>
</reference>
<dbReference type="Gene3D" id="1.10.238.200">
    <property type="entry name" value="Cullin, PONY binding domain"/>
    <property type="match status" value="1"/>
</dbReference>
<dbReference type="GO" id="GO:0031624">
    <property type="term" value="F:ubiquitin conjugating enzyme binding"/>
    <property type="evidence" value="ECO:0007669"/>
    <property type="project" value="TreeGrafter"/>
</dbReference>
<evidence type="ECO:0000313" key="4">
    <source>
        <dbReference type="Proteomes" id="UP000076871"/>
    </source>
</evidence>
<dbReference type="PROSITE" id="PS51229">
    <property type="entry name" value="DCUN1"/>
    <property type="match status" value="1"/>
</dbReference>
<dbReference type="InParanoid" id="A0A165HDH1"/>
<dbReference type="InterPro" id="IPR014764">
    <property type="entry name" value="DCN-prot"/>
</dbReference>
<evidence type="ECO:0000259" key="2">
    <source>
        <dbReference type="PROSITE" id="PS51229"/>
    </source>
</evidence>